<accession>A0A2W2E8F1</accession>
<dbReference type="Proteomes" id="UP000248627">
    <property type="component" value="Unassembled WGS sequence"/>
</dbReference>
<sequence length="511" mass="51575">MAVAAPPRATARQWWGLAVLTLPTAVIAISMTVLHLAVPKLSADLRPGSTQLLWIIDVYGFVIAGLLITMGNVGDRFGRRRLLTWGAAAFGAASAAAAFAPTAELLILARALMGATAATLMPSTMSLIRTMFTDARERSVAISVWISSFTAGSALGPVVGGALLERFWWGSVFLLAVPVAALVVVLSPVLLPEQRATDPGRLDLLGAGMLLAAVLALVYGLKQAAAGASTLFVVAVMLAGLVIGAVFVHRQRTGPDPLLDLRLFANRSFTVTLGVLALVIAAASGMQFFISQYLQTVVGLSPLQAGLVVVPAALASIGGTMLAPLLARRIPQPRLMAGGLVLAAAGLATLTQVTPESGATLVIAGGSLMSLGFGPTLALGNGLLLTTVPAAQAGAAAAISETGADLGIGLGIALIGSAGMAVYRAEVHDALPPGIPDDVVASATDTVGAAFAVAEQLTDGLGPALRDVAGQAFSHGMQLAAGVGAVVVLLLAVVVVSALRAARTVPTAADQ</sequence>
<feature type="transmembrane region" description="Helical" evidence="7">
    <location>
        <begin position="202"/>
        <end position="221"/>
    </location>
</feature>
<dbReference type="PANTHER" id="PTHR42718:SF47">
    <property type="entry name" value="METHYL VIOLOGEN RESISTANCE PROTEIN SMVA"/>
    <property type="match status" value="1"/>
</dbReference>
<dbReference type="CDD" id="cd17321">
    <property type="entry name" value="MFS_MMR_MDR_like"/>
    <property type="match status" value="1"/>
</dbReference>
<dbReference type="EMBL" id="POTX01000001">
    <property type="protein sequence ID" value="PZG01204.1"/>
    <property type="molecule type" value="Genomic_DNA"/>
</dbReference>
<comment type="subcellular location">
    <subcellularLocation>
        <location evidence="1">Cell membrane</location>
        <topology evidence="1">Multi-pass membrane protein</topology>
    </subcellularLocation>
</comment>
<keyword evidence="5 7" id="KW-1133">Transmembrane helix</keyword>
<feature type="transmembrane region" description="Helical" evidence="7">
    <location>
        <begin position="50"/>
        <end position="70"/>
    </location>
</feature>
<evidence type="ECO:0000256" key="4">
    <source>
        <dbReference type="ARBA" id="ARBA00022692"/>
    </source>
</evidence>
<feature type="transmembrane region" description="Helical" evidence="7">
    <location>
        <begin position="107"/>
        <end position="128"/>
    </location>
</feature>
<feature type="transmembrane region" description="Helical" evidence="7">
    <location>
        <begin position="359"/>
        <end position="385"/>
    </location>
</feature>
<name>A0A2W2E8F1_9ACTN</name>
<keyword evidence="2" id="KW-0813">Transport</keyword>
<feature type="transmembrane region" description="Helical" evidence="7">
    <location>
        <begin position="167"/>
        <end position="190"/>
    </location>
</feature>
<dbReference type="Gene3D" id="1.20.1250.20">
    <property type="entry name" value="MFS general substrate transporter like domains"/>
    <property type="match status" value="1"/>
</dbReference>
<gene>
    <name evidence="9" type="ORF">C1I93_00360</name>
</gene>
<feature type="transmembrane region" description="Helical" evidence="7">
    <location>
        <begin position="227"/>
        <end position="248"/>
    </location>
</feature>
<feature type="transmembrane region" description="Helical" evidence="7">
    <location>
        <begin position="140"/>
        <end position="161"/>
    </location>
</feature>
<evidence type="ECO:0000256" key="3">
    <source>
        <dbReference type="ARBA" id="ARBA00022475"/>
    </source>
</evidence>
<feature type="transmembrane region" description="Helical" evidence="7">
    <location>
        <begin position="302"/>
        <end position="323"/>
    </location>
</feature>
<evidence type="ECO:0000256" key="6">
    <source>
        <dbReference type="ARBA" id="ARBA00023136"/>
    </source>
</evidence>
<dbReference type="InterPro" id="IPR011701">
    <property type="entry name" value="MFS"/>
</dbReference>
<dbReference type="PANTHER" id="PTHR42718">
    <property type="entry name" value="MAJOR FACILITATOR SUPERFAMILY MULTIDRUG TRANSPORTER MFSC"/>
    <property type="match status" value="1"/>
</dbReference>
<dbReference type="GO" id="GO:0005886">
    <property type="term" value="C:plasma membrane"/>
    <property type="evidence" value="ECO:0007669"/>
    <property type="project" value="UniProtKB-SubCell"/>
</dbReference>
<dbReference type="GO" id="GO:0022857">
    <property type="term" value="F:transmembrane transporter activity"/>
    <property type="evidence" value="ECO:0007669"/>
    <property type="project" value="InterPro"/>
</dbReference>
<feature type="transmembrane region" description="Helical" evidence="7">
    <location>
        <begin position="406"/>
        <end position="423"/>
    </location>
</feature>
<dbReference type="RefSeq" id="WP_111241153.1">
    <property type="nucleotide sequence ID" value="NZ_POTX01000001.1"/>
</dbReference>
<feature type="transmembrane region" description="Helical" evidence="7">
    <location>
        <begin position="82"/>
        <end position="101"/>
    </location>
</feature>
<keyword evidence="6 7" id="KW-0472">Membrane</keyword>
<comment type="caution">
    <text evidence="9">The sequence shown here is derived from an EMBL/GenBank/DDBJ whole genome shotgun (WGS) entry which is preliminary data.</text>
</comment>
<dbReference type="Pfam" id="PF07690">
    <property type="entry name" value="MFS_1"/>
    <property type="match status" value="1"/>
</dbReference>
<protein>
    <submittedName>
        <fullName evidence="9">MFS transporter</fullName>
    </submittedName>
</protein>
<evidence type="ECO:0000313" key="9">
    <source>
        <dbReference type="EMBL" id="PZG01204.1"/>
    </source>
</evidence>
<dbReference type="AlphaFoldDB" id="A0A2W2E8F1"/>
<feature type="domain" description="Major facilitator superfamily (MFS) profile" evidence="8">
    <location>
        <begin position="16"/>
        <end position="500"/>
    </location>
</feature>
<feature type="transmembrane region" description="Helical" evidence="7">
    <location>
        <begin position="269"/>
        <end position="290"/>
    </location>
</feature>
<evidence type="ECO:0000256" key="7">
    <source>
        <dbReference type="SAM" id="Phobius"/>
    </source>
</evidence>
<dbReference type="InterPro" id="IPR036259">
    <property type="entry name" value="MFS_trans_sf"/>
</dbReference>
<feature type="transmembrane region" description="Helical" evidence="7">
    <location>
        <begin position="479"/>
        <end position="499"/>
    </location>
</feature>
<dbReference type="SUPFAM" id="SSF103473">
    <property type="entry name" value="MFS general substrate transporter"/>
    <property type="match status" value="1"/>
</dbReference>
<reference evidence="9 10" key="1">
    <citation type="submission" date="2018-01" db="EMBL/GenBank/DDBJ databases">
        <title>Draft genome sequence of Jishengella endophytica.</title>
        <authorList>
            <person name="Sahin N."/>
            <person name="Ay H."/>
            <person name="Saygin H."/>
        </authorList>
    </citation>
    <scope>NUCLEOTIDE SEQUENCE [LARGE SCALE GENOMIC DNA]</scope>
    <source>
        <strain evidence="9 10">DSM 45430</strain>
    </source>
</reference>
<dbReference type="InterPro" id="IPR006311">
    <property type="entry name" value="TAT_signal"/>
</dbReference>
<dbReference type="PROSITE" id="PS51318">
    <property type="entry name" value="TAT"/>
    <property type="match status" value="1"/>
</dbReference>
<feature type="transmembrane region" description="Helical" evidence="7">
    <location>
        <begin position="14"/>
        <end position="38"/>
    </location>
</feature>
<dbReference type="PROSITE" id="PS50850">
    <property type="entry name" value="MFS"/>
    <property type="match status" value="1"/>
</dbReference>
<dbReference type="OrthoDB" id="9781469at2"/>
<keyword evidence="10" id="KW-1185">Reference proteome</keyword>
<evidence type="ECO:0000256" key="1">
    <source>
        <dbReference type="ARBA" id="ARBA00004651"/>
    </source>
</evidence>
<keyword evidence="3" id="KW-1003">Cell membrane</keyword>
<feature type="transmembrane region" description="Helical" evidence="7">
    <location>
        <begin position="335"/>
        <end position="353"/>
    </location>
</feature>
<evidence type="ECO:0000256" key="2">
    <source>
        <dbReference type="ARBA" id="ARBA00022448"/>
    </source>
</evidence>
<organism evidence="9 10">
    <name type="scientific">Micromonospora endophytica</name>
    <dbReference type="NCBI Taxonomy" id="515350"/>
    <lineage>
        <taxon>Bacteria</taxon>
        <taxon>Bacillati</taxon>
        <taxon>Actinomycetota</taxon>
        <taxon>Actinomycetes</taxon>
        <taxon>Micromonosporales</taxon>
        <taxon>Micromonosporaceae</taxon>
        <taxon>Micromonospora</taxon>
    </lineage>
</organism>
<dbReference type="InterPro" id="IPR020846">
    <property type="entry name" value="MFS_dom"/>
</dbReference>
<keyword evidence="4 7" id="KW-0812">Transmembrane</keyword>
<proteinExistence type="predicted"/>
<dbReference type="Gene3D" id="1.20.1720.10">
    <property type="entry name" value="Multidrug resistance protein D"/>
    <property type="match status" value="1"/>
</dbReference>
<evidence type="ECO:0000256" key="5">
    <source>
        <dbReference type="ARBA" id="ARBA00022989"/>
    </source>
</evidence>
<evidence type="ECO:0000259" key="8">
    <source>
        <dbReference type="PROSITE" id="PS50850"/>
    </source>
</evidence>
<evidence type="ECO:0000313" key="10">
    <source>
        <dbReference type="Proteomes" id="UP000248627"/>
    </source>
</evidence>